<evidence type="ECO:0000256" key="1">
    <source>
        <dbReference type="SAM" id="MobiDB-lite"/>
    </source>
</evidence>
<reference evidence="2" key="1">
    <citation type="submission" date="2021-12" db="EMBL/GenBank/DDBJ databases">
        <title>Prjna785345.</title>
        <authorList>
            <person name="Rujirawat T."/>
            <person name="Krajaejun T."/>
        </authorList>
    </citation>
    <scope>NUCLEOTIDE SEQUENCE</scope>
    <source>
        <strain evidence="2">Pi057C3</strain>
    </source>
</reference>
<sequence length="181" mass="20113">MPAAVANGDETGKASAAGKMKRKAEAPQQPPAASDASDESGDDDDAEPLELELDNFGRPHGVKGMLDYEFRSIHRALRVPDDKSYLDLVADCEVAFTAREIENAEYSTGSTFFLPATMEPRCLLERLARDVFEFHAKDAELIAGDEVEEEDDDSDEEEDEEEDEEDGDDDEEEDEDEDEDE</sequence>
<name>A0AAD5QBA0_PYTIN</name>
<feature type="compositionally biased region" description="Acidic residues" evidence="1">
    <location>
        <begin position="143"/>
        <end position="181"/>
    </location>
</feature>
<evidence type="ECO:0000313" key="3">
    <source>
        <dbReference type="Proteomes" id="UP001209570"/>
    </source>
</evidence>
<dbReference type="AlphaFoldDB" id="A0AAD5QBA0"/>
<protein>
    <submittedName>
        <fullName evidence="2">Uncharacterized protein</fullName>
    </submittedName>
</protein>
<feature type="compositionally biased region" description="Acidic residues" evidence="1">
    <location>
        <begin position="36"/>
        <end position="49"/>
    </location>
</feature>
<comment type="caution">
    <text evidence="2">The sequence shown here is derived from an EMBL/GenBank/DDBJ whole genome shotgun (WGS) entry which is preliminary data.</text>
</comment>
<organism evidence="2 3">
    <name type="scientific">Pythium insidiosum</name>
    <name type="common">Pythiosis disease agent</name>
    <dbReference type="NCBI Taxonomy" id="114742"/>
    <lineage>
        <taxon>Eukaryota</taxon>
        <taxon>Sar</taxon>
        <taxon>Stramenopiles</taxon>
        <taxon>Oomycota</taxon>
        <taxon>Peronosporomycetes</taxon>
        <taxon>Pythiales</taxon>
        <taxon>Pythiaceae</taxon>
        <taxon>Pythium</taxon>
    </lineage>
</organism>
<gene>
    <name evidence="2" type="ORF">P43SY_000459</name>
</gene>
<feature type="region of interest" description="Disordered" evidence="1">
    <location>
        <begin position="138"/>
        <end position="181"/>
    </location>
</feature>
<feature type="region of interest" description="Disordered" evidence="1">
    <location>
        <begin position="1"/>
        <end position="49"/>
    </location>
</feature>
<proteinExistence type="predicted"/>
<accession>A0AAD5QBA0</accession>
<dbReference type="EMBL" id="JAKCXM010000110">
    <property type="protein sequence ID" value="KAJ0402144.1"/>
    <property type="molecule type" value="Genomic_DNA"/>
</dbReference>
<keyword evidence="3" id="KW-1185">Reference proteome</keyword>
<evidence type="ECO:0000313" key="2">
    <source>
        <dbReference type="EMBL" id="KAJ0402144.1"/>
    </source>
</evidence>
<dbReference type="Proteomes" id="UP001209570">
    <property type="component" value="Unassembled WGS sequence"/>
</dbReference>